<gene>
    <name evidence="2" type="ORF">RND71_032525</name>
</gene>
<accession>A0AAE1R6K6</accession>
<reference evidence="2" key="1">
    <citation type="submission" date="2023-12" db="EMBL/GenBank/DDBJ databases">
        <title>Genome assembly of Anisodus tanguticus.</title>
        <authorList>
            <person name="Wang Y.-J."/>
        </authorList>
    </citation>
    <scope>NUCLEOTIDE SEQUENCE</scope>
    <source>
        <strain evidence="2">KB-2021</strain>
        <tissue evidence="2">Leaf</tissue>
    </source>
</reference>
<evidence type="ECO:0000256" key="1">
    <source>
        <dbReference type="SAM" id="Phobius"/>
    </source>
</evidence>
<comment type="caution">
    <text evidence="2">The sequence shown here is derived from an EMBL/GenBank/DDBJ whole genome shotgun (WGS) entry which is preliminary data.</text>
</comment>
<evidence type="ECO:0000313" key="2">
    <source>
        <dbReference type="EMBL" id="KAK4346186.1"/>
    </source>
</evidence>
<keyword evidence="3" id="KW-1185">Reference proteome</keyword>
<keyword evidence="1" id="KW-0472">Membrane</keyword>
<keyword evidence="1" id="KW-0812">Transmembrane</keyword>
<dbReference type="EMBL" id="JAVYJV010000018">
    <property type="protein sequence ID" value="KAK4346186.1"/>
    <property type="molecule type" value="Genomic_DNA"/>
</dbReference>
<dbReference type="AlphaFoldDB" id="A0AAE1R6K6"/>
<keyword evidence="1" id="KW-1133">Transmembrane helix</keyword>
<protein>
    <submittedName>
        <fullName evidence="2">Uncharacterized protein</fullName>
    </submittedName>
</protein>
<name>A0AAE1R6K6_9SOLA</name>
<dbReference type="Proteomes" id="UP001291623">
    <property type="component" value="Unassembled WGS sequence"/>
</dbReference>
<evidence type="ECO:0000313" key="3">
    <source>
        <dbReference type="Proteomes" id="UP001291623"/>
    </source>
</evidence>
<organism evidence="2 3">
    <name type="scientific">Anisodus tanguticus</name>
    <dbReference type="NCBI Taxonomy" id="243964"/>
    <lineage>
        <taxon>Eukaryota</taxon>
        <taxon>Viridiplantae</taxon>
        <taxon>Streptophyta</taxon>
        <taxon>Embryophyta</taxon>
        <taxon>Tracheophyta</taxon>
        <taxon>Spermatophyta</taxon>
        <taxon>Magnoliopsida</taxon>
        <taxon>eudicotyledons</taxon>
        <taxon>Gunneridae</taxon>
        <taxon>Pentapetalae</taxon>
        <taxon>asterids</taxon>
        <taxon>lamiids</taxon>
        <taxon>Solanales</taxon>
        <taxon>Solanaceae</taxon>
        <taxon>Solanoideae</taxon>
        <taxon>Hyoscyameae</taxon>
        <taxon>Anisodus</taxon>
    </lineage>
</organism>
<proteinExistence type="predicted"/>
<feature type="transmembrane region" description="Helical" evidence="1">
    <location>
        <begin position="45"/>
        <end position="65"/>
    </location>
</feature>
<sequence>MDVSLGDFDISDEVSDFIWFSGSALSSAVQENKSYSLTACERYNIYLMWQHVTSLNFLVVAYFGIM</sequence>